<dbReference type="Proteomes" id="UP000626244">
    <property type="component" value="Unassembled WGS sequence"/>
</dbReference>
<comment type="caution">
    <text evidence="1">The sequence shown here is derived from an EMBL/GenBank/DDBJ whole genome shotgun (WGS) entry which is preliminary data.</text>
</comment>
<evidence type="ECO:0000313" key="2">
    <source>
        <dbReference type="Proteomes" id="UP000626244"/>
    </source>
</evidence>
<dbReference type="AlphaFoldDB" id="A0A8J3EZJ2"/>
<reference evidence="2" key="1">
    <citation type="journal article" date="2019" name="Int. J. Syst. Evol. Microbiol.">
        <title>The Global Catalogue of Microorganisms (GCM) 10K type strain sequencing project: providing services to taxonomists for standard genome sequencing and annotation.</title>
        <authorList>
            <consortium name="The Broad Institute Genomics Platform"/>
            <consortium name="The Broad Institute Genome Sequencing Center for Infectious Disease"/>
            <person name="Wu L."/>
            <person name="Ma J."/>
        </authorList>
    </citation>
    <scope>NUCLEOTIDE SEQUENCE [LARGE SCALE GENOMIC DNA]</scope>
    <source>
        <strain evidence="2">CGMCC 1.14993</strain>
    </source>
</reference>
<gene>
    <name evidence="1" type="ORF">GCM10007380_27470</name>
</gene>
<evidence type="ECO:0000313" key="1">
    <source>
        <dbReference type="EMBL" id="GGI15337.1"/>
    </source>
</evidence>
<organism evidence="1 2">
    <name type="scientific">Gottfriedia solisilvae</name>
    <dbReference type="NCBI Taxonomy" id="1516104"/>
    <lineage>
        <taxon>Bacteria</taxon>
        <taxon>Bacillati</taxon>
        <taxon>Bacillota</taxon>
        <taxon>Bacilli</taxon>
        <taxon>Bacillales</taxon>
        <taxon>Bacillaceae</taxon>
        <taxon>Gottfriedia</taxon>
    </lineage>
</organism>
<sequence>MMKKLIVLLSFITILLIKSVHLDSSKHVAVNDSIHTKETKTLALDDPINPKGYKKNWYKWL</sequence>
<keyword evidence="2" id="KW-1185">Reference proteome</keyword>
<proteinExistence type="predicted"/>
<accession>A0A8J3EZJ2</accession>
<name>A0A8J3EZJ2_9BACI</name>
<dbReference type="EMBL" id="BMHB01000001">
    <property type="protein sequence ID" value="GGI15337.1"/>
    <property type="molecule type" value="Genomic_DNA"/>
</dbReference>
<protein>
    <submittedName>
        <fullName evidence="1">Uncharacterized protein</fullName>
    </submittedName>
</protein>